<evidence type="ECO:0000256" key="4">
    <source>
        <dbReference type="ARBA" id="ARBA00022771"/>
    </source>
</evidence>
<keyword evidence="3" id="KW-0677">Repeat</keyword>
<feature type="compositionally biased region" description="Basic residues" evidence="11">
    <location>
        <begin position="685"/>
        <end position="699"/>
    </location>
</feature>
<evidence type="ECO:0000259" key="12">
    <source>
        <dbReference type="PROSITE" id="PS50157"/>
    </source>
</evidence>
<dbReference type="InterPro" id="IPR036236">
    <property type="entry name" value="Znf_C2H2_sf"/>
</dbReference>
<feature type="domain" description="C2H2-type" evidence="12">
    <location>
        <begin position="609"/>
        <end position="638"/>
    </location>
</feature>
<evidence type="ECO:0000313" key="14">
    <source>
        <dbReference type="EnsemblFungi" id="EJT73435"/>
    </source>
</evidence>
<keyword evidence="5" id="KW-0862">Zinc</keyword>
<evidence type="ECO:0000256" key="7">
    <source>
        <dbReference type="ARBA" id="ARBA00023125"/>
    </source>
</evidence>
<sequence length="739" mass="79343">MIQADRNTPGVPPRGAASVFSFAGAATHARQMNSGLDKDLVGYQGHTHQLLQAPAHAANRLDAAPPAFTAAAHDHDWLIADGYPAFLAADAPSWDPTDYVYSSGALSMSHADGFGHLIGSHDANQAQSESAFGWSAVPDSAASTAVAHEGAPGPALVRRNSTTSSCAGSSCSSACVYGDRCDIAEPCELGDECELDQPCELGDECGLDQPCDASDCDDEPVCVDESCPAYTCEETKAAATLASFVATDAGATPSAQRQHLEPLQASHSTFPSTSSVVPQHDTARNAHCDGSMVAPKAVIQHLIERHNDPSAESCVRPCLVDQPPNYSVCPMPCLLEHPQLHGHQCPCDDSFFFTALDSNGPMDWDNPSALASDCSAHWTSGDELLQHWHMQHRAMFLHPHHQQHPLDRPLEHEFGAISSHGRLHTPPFIPSQDDSLAVHAHHPLASSPATTLTHDPSTIATPLTGASTAFSPPPTTPAGLNENGVVPNEGSRAGDPEAVGEAFQCLWCDSPGASCCGQVFDNPKDLNLHVIGYHVKMLERSDGGYVCGWQGCKRSSEGKKGFPQKSKIERHVQTHTGEKPYKCPTCHITFSAKQALDQHELIHKGSKPLPCEYPGCNKTFRQQSARTMHMRTHTKVKPLACNICGRRFSESSNLSKHRRTHAEVGAFMCRHPGCSKTFHRMDQLRRHKKTHETKIKIRRGGAYQAAQAAPGTLEDDGAAGDNPGESTSTSPDMSESESL</sequence>
<evidence type="ECO:0000256" key="10">
    <source>
        <dbReference type="PROSITE-ProRule" id="PRU00042"/>
    </source>
</evidence>
<dbReference type="GO" id="GO:0045944">
    <property type="term" value="P:positive regulation of transcription by RNA polymerase II"/>
    <property type="evidence" value="ECO:0007669"/>
    <property type="project" value="UniProtKB-ARBA"/>
</dbReference>
<proteinExistence type="predicted"/>
<evidence type="ECO:0000256" key="5">
    <source>
        <dbReference type="ARBA" id="ARBA00022833"/>
    </source>
</evidence>
<feature type="compositionally biased region" description="Polar residues" evidence="11">
    <location>
        <begin position="724"/>
        <end position="733"/>
    </location>
</feature>
<reference evidence="14" key="4">
    <citation type="journal article" date="2015" name="G3 (Bethesda)">
        <title>Genome sequences of three phytopathogenic species of the Magnaporthaceae family of fungi.</title>
        <authorList>
            <person name="Okagaki L.H."/>
            <person name="Nunes C.C."/>
            <person name="Sailsbery J."/>
            <person name="Clay B."/>
            <person name="Brown D."/>
            <person name="John T."/>
            <person name="Oh Y."/>
            <person name="Young N."/>
            <person name="Fitzgerald M."/>
            <person name="Haas B.J."/>
            <person name="Zeng Q."/>
            <person name="Young S."/>
            <person name="Adiconis X."/>
            <person name="Fan L."/>
            <person name="Levin J.Z."/>
            <person name="Mitchell T.K."/>
            <person name="Okubara P.A."/>
            <person name="Farman M.L."/>
            <person name="Kohn L.M."/>
            <person name="Birren B."/>
            <person name="Ma L.-J."/>
            <person name="Dean R.A."/>
        </authorList>
    </citation>
    <scope>NUCLEOTIDE SEQUENCE</scope>
    <source>
        <strain evidence="14">R3-111a-1</strain>
    </source>
</reference>
<evidence type="ECO:0000256" key="8">
    <source>
        <dbReference type="ARBA" id="ARBA00023163"/>
    </source>
</evidence>
<feature type="compositionally biased region" description="Polar residues" evidence="11">
    <location>
        <begin position="447"/>
        <end position="461"/>
    </location>
</feature>
<dbReference type="GO" id="GO:0005634">
    <property type="term" value="C:nucleus"/>
    <property type="evidence" value="ECO:0007669"/>
    <property type="project" value="UniProtKB-SubCell"/>
</dbReference>
<feature type="domain" description="C2H2-type" evidence="12">
    <location>
        <begin position="639"/>
        <end position="662"/>
    </location>
</feature>
<keyword evidence="2" id="KW-0479">Metal-binding</keyword>
<dbReference type="EMBL" id="GL385399">
    <property type="protein sequence ID" value="EJT73435.1"/>
    <property type="molecule type" value="Genomic_DNA"/>
</dbReference>
<reference evidence="13" key="2">
    <citation type="submission" date="2010-07" db="EMBL/GenBank/DDBJ databases">
        <authorList>
            <consortium name="The Broad Institute Genome Sequencing Platform"/>
            <consortium name="Broad Institute Genome Sequencing Center for Infectious Disease"/>
            <person name="Ma L.-J."/>
            <person name="Dead R."/>
            <person name="Young S."/>
            <person name="Zeng Q."/>
            <person name="Koehrsen M."/>
            <person name="Alvarado L."/>
            <person name="Berlin A."/>
            <person name="Chapman S.B."/>
            <person name="Chen Z."/>
            <person name="Freedman E."/>
            <person name="Gellesch M."/>
            <person name="Goldberg J."/>
            <person name="Griggs A."/>
            <person name="Gujja S."/>
            <person name="Heilman E.R."/>
            <person name="Heiman D."/>
            <person name="Hepburn T."/>
            <person name="Howarth C."/>
            <person name="Jen D."/>
            <person name="Larson L."/>
            <person name="Mehta T."/>
            <person name="Neiman D."/>
            <person name="Pearson M."/>
            <person name="Roberts A."/>
            <person name="Saif S."/>
            <person name="Shea T."/>
            <person name="Shenoy N."/>
            <person name="Sisk P."/>
            <person name="Stolte C."/>
            <person name="Sykes S."/>
            <person name="Walk T."/>
            <person name="White J."/>
            <person name="Yandava C."/>
            <person name="Haas B."/>
            <person name="Nusbaum C."/>
            <person name="Birren B."/>
        </authorList>
    </citation>
    <scope>NUCLEOTIDE SEQUENCE</scope>
    <source>
        <strain evidence="13">R3-111a-1</strain>
    </source>
</reference>
<dbReference type="GeneID" id="20350731"/>
<keyword evidence="9" id="KW-0539">Nucleus</keyword>
<evidence type="ECO:0000256" key="3">
    <source>
        <dbReference type="ARBA" id="ARBA00022737"/>
    </source>
</evidence>
<evidence type="ECO:0000256" key="9">
    <source>
        <dbReference type="ARBA" id="ARBA00023242"/>
    </source>
</evidence>
<evidence type="ECO:0000313" key="15">
    <source>
        <dbReference type="Proteomes" id="UP000006039"/>
    </source>
</evidence>
<feature type="domain" description="C2H2-type" evidence="12">
    <location>
        <begin position="581"/>
        <end position="608"/>
    </location>
</feature>
<reference evidence="13" key="3">
    <citation type="submission" date="2010-09" db="EMBL/GenBank/DDBJ databases">
        <title>Annotation of Gaeumannomyces graminis var. tritici R3-111a-1.</title>
        <authorList>
            <consortium name="The Broad Institute Genome Sequencing Platform"/>
            <person name="Ma L.-J."/>
            <person name="Dead R."/>
            <person name="Young S.K."/>
            <person name="Zeng Q."/>
            <person name="Gargeya S."/>
            <person name="Fitzgerald M."/>
            <person name="Haas B."/>
            <person name="Abouelleil A."/>
            <person name="Alvarado L."/>
            <person name="Arachchi H.M."/>
            <person name="Berlin A."/>
            <person name="Brown A."/>
            <person name="Chapman S.B."/>
            <person name="Chen Z."/>
            <person name="Dunbar C."/>
            <person name="Freedman E."/>
            <person name="Gearin G."/>
            <person name="Gellesch M."/>
            <person name="Goldberg J."/>
            <person name="Griggs A."/>
            <person name="Gujja S."/>
            <person name="Heiman D."/>
            <person name="Howarth C."/>
            <person name="Larson L."/>
            <person name="Lui A."/>
            <person name="MacDonald P.J.P."/>
            <person name="Mehta T."/>
            <person name="Montmayeur A."/>
            <person name="Murphy C."/>
            <person name="Neiman D."/>
            <person name="Pearson M."/>
            <person name="Priest M."/>
            <person name="Roberts A."/>
            <person name="Saif S."/>
            <person name="Shea T."/>
            <person name="Shenoy N."/>
            <person name="Sisk P."/>
            <person name="Stolte C."/>
            <person name="Sykes S."/>
            <person name="Yandava C."/>
            <person name="Wortman J."/>
            <person name="Nusbaum C."/>
            <person name="Birren B."/>
        </authorList>
    </citation>
    <scope>NUCLEOTIDE SEQUENCE</scope>
    <source>
        <strain evidence="13">R3-111a-1</strain>
    </source>
</reference>
<comment type="subcellular location">
    <subcellularLocation>
        <location evidence="1">Nucleus</location>
    </subcellularLocation>
</comment>
<dbReference type="PANTHER" id="PTHR19818">
    <property type="entry name" value="ZINC FINGER PROTEIN ZIC AND GLI"/>
    <property type="match status" value="1"/>
</dbReference>
<dbReference type="AlphaFoldDB" id="J3P9U9"/>
<dbReference type="PROSITE" id="PS50157">
    <property type="entry name" value="ZINC_FINGER_C2H2_2"/>
    <property type="match status" value="5"/>
</dbReference>
<evidence type="ECO:0000256" key="2">
    <source>
        <dbReference type="ARBA" id="ARBA00022723"/>
    </source>
</evidence>
<organism evidence="13">
    <name type="scientific">Gaeumannomyces tritici (strain R3-111a-1)</name>
    <name type="common">Wheat and barley take-all root rot fungus</name>
    <name type="synonym">Gaeumannomyces graminis var. tritici</name>
    <dbReference type="NCBI Taxonomy" id="644352"/>
    <lineage>
        <taxon>Eukaryota</taxon>
        <taxon>Fungi</taxon>
        <taxon>Dikarya</taxon>
        <taxon>Ascomycota</taxon>
        <taxon>Pezizomycotina</taxon>
        <taxon>Sordariomycetes</taxon>
        <taxon>Sordariomycetidae</taxon>
        <taxon>Magnaporthales</taxon>
        <taxon>Magnaporthaceae</taxon>
        <taxon>Gaeumannomyces</taxon>
    </lineage>
</organism>
<dbReference type="HOGENOM" id="CLU_379952_0_0_1"/>
<dbReference type="GO" id="GO:0008270">
    <property type="term" value="F:zinc ion binding"/>
    <property type="evidence" value="ECO:0007669"/>
    <property type="project" value="UniProtKB-KW"/>
</dbReference>
<evidence type="ECO:0000256" key="1">
    <source>
        <dbReference type="ARBA" id="ARBA00004123"/>
    </source>
</evidence>
<dbReference type="Gene3D" id="3.30.160.60">
    <property type="entry name" value="Classic Zinc Finger"/>
    <property type="match status" value="5"/>
</dbReference>
<evidence type="ECO:0000256" key="6">
    <source>
        <dbReference type="ARBA" id="ARBA00023015"/>
    </source>
</evidence>
<reference evidence="15" key="1">
    <citation type="submission" date="2010-07" db="EMBL/GenBank/DDBJ databases">
        <title>The genome sequence of Gaeumannomyces graminis var. tritici strain R3-111a-1.</title>
        <authorList>
            <consortium name="The Broad Institute Genome Sequencing Platform"/>
            <person name="Ma L.-J."/>
            <person name="Dead R."/>
            <person name="Young S."/>
            <person name="Zeng Q."/>
            <person name="Koehrsen M."/>
            <person name="Alvarado L."/>
            <person name="Berlin A."/>
            <person name="Chapman S.B."/>
            <person name="Chen Z."/>
            <person name="Freedman E."/>
            <person name="Gellesch M."/>
            <person name="Goldberg J."/>
            <person name="Griggs A."/>
            <person name="Gujja S."/>
            <person name="Heilman E.R."/>
            <person name="Heiman D."/>
            <person name="Hepburn T."/>
            <person name="Howarth C."/>
            <person name="Jen D."/>
            <person name="Larson L."/>
            <person name="Mehta T."/>
            <person name="Neiman D."/>
            <person name="Pearson M."/>
            <person name="Roberts A."/>
            <person name="Saif S."/>
            <person name="Shea T."/>
            <person name="Shenoy N."/>
            <person name="Sisk P."/>
            <person name="Stolte C."/>
            <person name="Sykes S."/>
            <person name="Walk T."/>
            <person name="White J."/>
            <person name="Yandava C."/>
            <person name="Haas B."/>
            <person name="Nusbaum C."/>
            <person name="Birren B."/>
        </authorList>
    </citation>
    <scope>NUCLEOTIDE SEQUENCE [LARGE SCALE GENOMIC DNA]</scope>
    <source>
        <strain evidence="15">R3-111a-1</strain>
    </source>
</reference>
<keyword evidence="8" id="KW-0804">Transcription</keyword>
<keyword evidence="6" id="KW-0805">Transcription regulation</keyword>
<evidence type="ECO:0000256" key="11">
    <source>
        <dbReference type="SAM" id="MobiDB-lite"/>
    </source>
</evidence>
<keyword evidence="4 10" id="KW-0863">Zinc-finger</keyword>
<dbReference type="Pfam" id="PF13912">
    <property type="entry name" value="zf-C2H2_6"/>
    <property type="match status" value="1"/>
</dbReference>
<reference evidence="14" key="5">
    <citation type="submission" date="2018-04" db="UniProtKB">
        <authorList>
            <consortium name="EnsemblFungi"/>
        </authorList>
    </citation>
    <scope>IDENTIFICATION</scope>
    <source>
        <strain evidence="14">R3-111a-1</strain>
    </source>
</reference>
<dbReference type="InterPro" id="IPR050329">
    <property type="entry name" value="GLI_C2H2-zinc-finger"/>
</dbReference>
<dbReference type="eggNOG" id="KOG1721">
    <property type="taxonomic scope" value="Eukaryota"/>
</dbReference>
<feature type="compositionally biased region" description="Low complexity" evidence="11">
    <location>
        <begin position="700"/>
        <end position="709"/>
    </location>
</feature>
<dbReference type="VEuPathDB" id="FungiDB:GGTG_10273"/>
<dbReference type="STRING" id="644352.J3P9U9"/>
<dbReference type="GO" id="GO:0000981">
    <property type="term" value="F:DNA-binding transcription factor activity, RNA polymerase II-specific"/>
    <property type="evidence" value="ECO:0007669"/>
    <property type="project" value="TreeGrafter"/>
</dbReference>
<feature type="domain" description="C2H2-type" evidence="12">
    <location>
        <begin position="545"/>
        <end position="580"/>
    </location>
</feature>
<dbReference type="PANTHER" id="PTHR19818:SF139">
    <property type="entry name" value="PAIR-RULE PROTEIN ODD-PAIRED"/>
    <property type="match status" value="1"/>
</dbReference>
<dbReference type="FunFam" id="3.30.160.60:FF:000322">
    <property type="entry name" value="GDNF-inducible zinc finger protein 1"/>
    <property type="match status" value="1"/>
</dbReference>
<feature type="region of interest" description="Disordered" evidence="11">
    <location>
        <begin position="683"/>
        <end position="739"/>
    </location>
</feature>
<dbReference type="FunFam" id="3.30.160.60:FF:000125">
    <property type="entry name" value="Putative zinc finger protein 143"/>
    <property type="match status" value="1"/>
</dbReference>
<keyword evidence="15" id="KW-1185">Reference proteome</keyword>
<dbReference type="PROSITE" id="PS00028">
    <property type="entry name" value="ZINC_FINGER_C2H2_1"/>
    <property type="match status" value="4"/>
</dbReference>
<feature type="domain" description="C2H2-type" evidence="12">
    <location>
        <begin position="667"/>
        <end position="696"/>
    </location>
</feature>
<dbReference type="Pfam" id="PF00096">
    <property type="entry name" value="zf-C2H2"/>
    <property type="match status" value="2"/>
</dbReference>
<evidence type="ECO:0000313" key="13">
    <source>
        <dbReference type="EMBL" id="EJT73435.1"/>
    </source>
</evidence>
<accession>J3P9U9</accession>
<keyword evidence="7" id="KW-0238">DNA-binding</keyword>
<dbReference type="SMART" id="SM00355">
    <property type="entry name" value="ZnF_C2H2"/>
    <property type="match status" value="6"/>
</dbReference>
<dbReference type="RefSeq" id="XP_009226409.1">
    <property type="nucleotide sequence ID" value="XM_009228145.1"/>
</dbReference>
<dbReference type="FunFam" id="3.30.160.60:FF:002343">
    <property type="entry name" value="Zinc finger protein 33A"/>
    <property type="match status" value="1"/>
</dbReference>
<name>J3P9U9_GAET3</name>
<dbReference type="Proteomes" id="UP000006039">
    <property type="component" value="Unassembled WGS sequence"/>
</dbReference>
<dbReference type="OrthoDB" id="3437960at2759"/>
<dbReference type="EnsemblFungi" id="EJT73435">
    <property type="protein sequence ID" value="EJT73435"/>
    <property type="gene ID" value="GGTG_10273"/>
</dbReference>
<dbReference type="InterPro" id="IPR013087">
    <property type="entry name" value="Znf_C2H2_type"/>
</dbReference>
<protein>
    <submittedName>
        <fullName evidence="13">Zinc finger protein 664</fullName>
    </submittedName>
</protein>
<dbReference type="GO" id="GO:0000978">
    <property type="term" value="F:RNA polymerase II cis-regulatory region sequence-specific DNA binding"/>
    <property type="evidence" value="ECO:0007669"/>
    <property type="project" value="UniProtKB-ARBA"/>
</dbReference>
<dbReference type="SUPFAM" id="SSF57667">
    <property type="entry name" value="beta-beta-alpha zinc fingers"/>
    <property type="match status" value="3"/>
</dbReference>
<feature type="region of interest" description="Disordered" evidence="11">
    <location>
        <begin position="446"/>
        <end position="495"/>
    </location>
</feature>
<gene>
    <name evidence="14" type="primary">20350731</name>
    <name evidence="13" type="ORF">GGTG_10273</name>
</gene>